<dbReference type="InterPro" id="IPR036129">
    <property type="entry name" value="Glycerate_kinase_sf"/>
</dbReference>
<keyword evidence="3 4" id="KW-0418">Kinase</keyword>
<dbReference type="SUPFAM" id="SSF110738">
    <property type="entry name" value="Glycerate kinase I"/>
    <property type="match status" value="1"/>
</dbReference>
<dbReference type="GO" id="GO:0031388">
    <property type="term" value="P:organic acid phosphorylation"/>
    <property type="evidence" value="ECO:0007669"/>
    <property type="project" value="UniProtKB-UniRule"/>
</dbReference>
<name>A0A6P0HMY3_9ACTN</name>
<evidence type="ECO:0000313" key="5">
    <source>
        <dbReference type="EMBL" id="NEN79640.1"/>
    </source>
</evidence>
<organism evidence="5 6">
    <name type="scientific">Nocardioides zeae</name>
    <dbReference type="NCBI Taxonomy" id="1457234"/>
    <lineage>
        <taxon>Bacteria</taxon>
        <taxon>Bacillati</taxon>
        <taxon>Actinomycetota</taxon>
        <taxon>Actinomycetes</taxon>
        <taxon>Propionibacteriales</taxon>
        <taxon>Nocardioidaceae</taxon>
        <taxon>Nocardioides</taxon>
    </lineage>
</organism>
<keyword evidence="2 4" id="KW-0808">Transferase</keyword>
<keyword evidence="6" id="KW-1185">Reference proteome</keyword>
<dbReference type="InterPro" id="IPR018197">
    <property type="entry name" value="Glycerate_kinase_RE-like"/>
</dbReference>
<dbReference type="InterPro" id="IPR004381">
    <property type="entry name" value="Glycerate_kinase"/>
</dbReference>
<dbReference type="PIRSF" id="PIRSF006078">
    <property type="entry name" value="GlxK"/>
    <property type="match status" value="1"/>
</dbReference>
<dbReference type="AlphaFoldDB" id="A0A6P0HMY3"/>
<dbReference type="GO" id="GO:0008887">
    <property type="term" value="F:glycerate kinase activity"/>
    <property type="evidence" value="ECO:0007669"/>
    <property type="project" value="UniProtKB-UniRule"/>
</dbReference>
<dbReference type="RefSeq" id="WP_163773191.1">
    <property type="nucleotide sequence ID" value="NZ_JAAGXA010000011.1"/>
</dbReference>
<proteinExistence type="inferred from homology"/>
<evidence type="ECO:0000313" key="6">
    <source>
        <dbReference type="Proteomes" id="UP000468687"/>
    </source>
</evidence>
<dbReference type="Proteomes" id="UP000468687">
    <property type="component" value="Unassembled WGS sequence"/>
</dbReference>
<dbReference type="PANTHER" id="PTHR21599:SF0">
    <property type="entry name" value="GLYCERATE KINASE"/>
    <property type="match status" value="1"/>
</dbReference>
<sequence length="365" mass="36680">MRVLLAPDRFDGTLTAAEAARAMAEGWARRSPGDEIDLAPVADGGPGFLDVLHQALGGSLLGVTARDPFGAPVPGAVLVVEEEGGPAAYVEAAQACGHAVGDPARVRSASSAGVGDLIGHAVATGARRIVVGLGGAAVVDGAAGLLGALGATADVPLEAGPLALDGVRSVDLTGPRRLLEGVAVTLAVDVACTLTGLFGAAKTFGPDLGLDDDGVLAVDHALEQWAHATDRRLSLREGTGAAGGLGFGPMLLGAEHRPGADLVLEAVGLAERCRRADLVVTGEGRFDFASRAGTVPHGVALVAAAAVRPCVVVAGEVLVGTREMRALGVEAAYSLVDEVGRAAAVDAAYDALVRTTERVARTWSR</sequence>
<evidence type="ECO:0000256" key="4">
    <source>
        <dbReference type="PIRNR" id="PIRNR006078"/>
    </source>
</evidence>
<evidence type="ECO:0000256" key="2">
    <source>
        <dbReference type="ARBA" id="ARBA00022679"/>
    </source>
</evidence>
<gene>
    <name evidence="5" type="ORF">G3T38_15295</name>
</gene>
<evidence type="ECO:0000256" key="3">
    <source>
        <dbReference type="ARBA" id="ARBA00022777"/>
    </source>
</evidence>
<accession>A0A6P0HMY3</accession>
<comment type="similarity">
    <text evidence="1 4">Belongs to the glycerate kinase type-1 family.</text>
</comment>
<dbReference type="Gene3D" id="3.40.50.10350">
    <property type="entry name" value="Glycerate kinase, domain 1"/>
    <property type="match status" value="1"/>
</dbReference>
<dbReference type="PANTHER" id="PTHR21599">
    <property type="entry name" value="GLYCERATE KINASE"/>
    <property type="match status" value="1"/>
</dbReference>
<reference evidence="5 6" key="1">
    <citation type="journal article" date="2014" name="Int. J. Syst. Evol. Microbiol.">
        <title>Nocardioides zeae sp. nov., isolated from the stem of Zea mays.</title>
        <authorList>
            <person name="Glaeser S.P."/>
            <person name="McInroy J.A."/>
            <person name="Busse H.J."/>
            <person name="Kampfer P."/>
        </authorList>
    </citation>
    <scope>NUCLEOTIDE SEQUENCE [LARGE SCALE GENOMIC DNA]</scope>
    <source>
        <strain evidence="5 6">JCM 30728</strain>
    </source>
</reference>
<evidence type="ECO:0000256" key="1">
    <source>
        <dbReference type="ARBA" id="ARBA00006284"/>
    </source>
</evidence>
<comment type="caution">
    <text evidence="5">The sequence shown here is derived from an EMBL/GenBank/DDBJ whole genome shotgun (WGS) entry which is preliminary data.</text>
</comment>
<dbReference type="Gene3D" id="3.90.1510.10">
    <property type="entry name" value="Glycerate kinase, domain 2"/>
    <property type="match status" value="1"/>
</dbReference>
<protein>
    <submittedName>
        <fullName evidence="5">Glycerate kinase</fullName>
    </submittedName>
</protein>
<dbReference type="Pfam" id="PF02595">
    <property type="entry name" value="Gly_kinase"/>
    <property type="match status" value="1"/>
</dbReference>
<dbReference type="InterPro" id="IPR018193">
    <property type="entry name" value="Glyc_kinase_flavodox-like_fold"/>
</dbReference>
<dbReference type="EMBL" id="JAAGXA010000011">
    <property type="protein sequence ID" value="NEN79640.1"/>
    <property type="molecule type" value="Genomic_DNA"/>
</dbReference>
<dbReference type="NCBIfam" id="TIGR00045">
    <property type="entry name" value="glycerate kinase"/>
    <property type="match status" value="1"/>
</dbReference>